<feature type="transmembrane region" description="Helical" evidence="2">
    <location>
        <begin position="31"/>
        <end position="50"/>
    </location>
</feature>
<dbReference type="InterPro" id="IPR027417">
    <property type="entry name" value="P-loop_NTPase"/>
</dbReference>
<proteinExistence type="predicted"/>
<reference evidence="4 5" key="1">
    <citation type="submission" date="2016-11" db="EMBL/GenBank/DDBJ databases">
        <authorList>
            <person name="Jaros S."/>
            <person name="Januszkiewicz K."/>
            <person name="Wedrychowicz H."/>
        </authorList>
    </citation>
    <scope>NUCLEOTIDE SEQUENCE [LARGE SCALE GENOMIC DNA]</scope>
    <source>
        <strain evidence="4 5">OK807</strain>
    </source>
</reference>
<organism evidence="4 5">
    <name type="scientific">Streptomyces atratus</name>
    <dbReference type="NCBI Taxonomy" id="1893"/>
    <lineage>
        <taxon>Bacteria</taxon>
        <taxon>Bacillati</taxon>
        <taxon>Actinomycetota</taxon>
        <taxon>Actinomycetes</taxon>
        <taxon>Kitasatosporales</taxon>
        <taxon>Streptomycetaceae</taxon>
        <taxon>Streptomyces</taxon>
    </lineage>
</organism>
<evidence type="ECO:0000259" key="3">
    <source>
        <dbReference type="PROSITE" id="PS50837"/>
    </source>
</evidence>
<feature type="transmembrane region" description="Helical" evidence="2">
    <location>
        <begin position="644"/>
        <end position="670"/>
    </location>
</feature>
<protein>
    <submittedName>
        <fullName evidence="4">NACHT domain-containing protein</fullName>
    </submittedName>
</protein>
<feature type="transmembrane region" description="Helical" evidence="2">
    <location>
        <begin position="766"/>
        <end position="790"/>
    </location>
</feature>
<feature type="transmembrane region" description="Helical" evidence="2">
    <location>
        <begin position="691"/>
        <end position="709"/>
    </location>
</feature>
<dbReference type="OrthoDB" id="419058at2"/>
<dbReference type="PROSITE" id="PS50837">
    <property type="entry name" value="NACHT"/>
    <property type="match status" value="1"/>
</dbReference>
<name>A0A1K2D235_STRAR</name>
<feature type="transmembrane region" description="Helical" evidence="2">
    <location>
        <begin position="600"/>
        <end position="624"/>
    </location>
</feature>
<feature type="transmembrane region" description="Helical" evidence="2">
    <location>
        <begin position="519"/>
        <end position="539"/>
    </location>
</feature>
<dbReference type="AlphaFoldDB" id="A0A1K2D235"/>
<feature type="transmembrane region" description="Helical" evidence="2">
    <location>
        <begin position="479"/>
        <end position="498"/>
    </location>
</feature>
<dbReference type="RefSeq" id="WP_079179563.1">
    <property type="nucleotide sequence ID" value="NZ_FPJO01000012.1"/>
</dbReference>
<dbReference type="EMBL" id="FPJO01000012">
    <property type="protein sequence ID" value="SFY16740.1"/>
    <property type="molecule type" value="Genomic_DNA"/>
</dbReference>
<feature type="transmembrane region" description="Helical" evidence="2">
    <location>
        <begin position="454"/>
        <end position="473"/>
    </location>
</feature>
<dbReference type="Proteomes" id="UP000181909">
    <property type="component" value="Unassembled WGS sequence"/>
</dbReference>
<keyword evidence="2" id="KW-0472">Membrane</keyword>
<feature type="transmembrane region" description="Helical" evidence="2">
    <location>
        <begin position="802"/>
        <end position="819"/>
    </location>
</feature>
<dbReference type="InterPro" id="IPR007111">
    <property type="entry name" value="NACHT_NTPase"/>
</dbReference>
<dbReference type="SUPFAM" id="SSF52540">
    <property type="entry name" value="P-loop containing nucleoside triphosphate hydrolases"/>
    <property type="match status" value="1"/>
</dbReference>
<keyword evidence="2" id="KW-0812">Transmembrane</keyword>
<feature type="compositionally biased region" description="Polar residues" evidence="1">
    <location>
        <begin position="889"/>
        <end position="898"/>
    </location>
</feature>
<accession>A0A1K2D235</accession>
<feature type="transmembrane region" description="Helical" evidence="2">
    <location>
        <begin position="559"/>
        <end position="580"/>
    </location>
</feature>
<evidence type="ECO:0000313" key="4">
    <source>
        <dbReference type="EMBL" id="SFY16740.1"/>
    </source>
</evidence>
<feature type="transmembrane region" description="Helical" evidence="2">
    <location>
        <begin position="721"/>
        <end position="739"/>
    </location>
</feature>
<feature type="region of interest" description="Disordered" evidence="1">
    <location>
        <begin position="877"/>
        <end position="898"/>
    </location>
</feature>
<dbReference type="Pfam" id="PF05729">
    <property type="entry name" value="NACHT"/>
    <property type="match status" value="1"/>
</dbReference>
<evidence type="ECO:0000256" key="2">
    <source>
        <dbReference type="SAM" id="Phobius"/>
    </source>
</evidence>
<feature type="transmembrane region" description="Helical" evidence="2">
    <location>
        <begin position="7"/>
        <end position="25"/>
    </location>
</feature>
<feature type="domain" description="NACHT" evidence="3">
    <location>
        <begin position="151"/>
        <end position="275"/>
    </location>
</feature>
<dbReference type="STRING" id="1893.SAMN02787144_101269"/>
<gene>
    <name evidence="4" type="ORF">SAMN02787144_101269</name>
</gene>
<dbReference type="Gene3D" id="3.40.50.300">
    <property type="entry name" value="P-loop containing nucleotide triphosphate hydrolases"/>
    <property type="match status" value="1"/>
</dbReference>
<sequence>MTTGKWYGLLVVVGIAGGVVAALTLHGEKIGVASATLLALAPMYLAWVAYRREHAGATDLDAVADELAAAVRPQWEKEAAGRQINDSYTLPVAWGSVDDTLMEPWPRLADVARSWPGGAPGDPAEWPADAAGLAGDGAQIGDVFSRRIPTRRLVVLGEPGSGKTVLLIRLLLDLIQRRQSGDPVPVLFSLASWDPVQPLNVWMVERLQSTYPSLRAPASRSRSGPSLAQSLLEAGRIVPLLDGFDELPPALHAVALDTLNRSLPARQAAVLTSRTEPYRAALNGPDVTVRFNSAAVVRLLPLSPELAADYLQRGGGAADAPAMERWRNVAAQLGSGSAVGQSLSTPLGLFLARTSYNRRPQVRTWTAPDPAPHPDRLCDTAVYPTRADLDAHLFNAYIPAAYGWDGAGEPRWNAVEAGQYLGFLARHLEDNRGGSPDLAWWELHEAVPAFIRRLSAGCMGGLAMALGGGFLYGSFDHVLMTWPMCWAMFTLMFSIPATMRPAPLDPLRPWSLRTFGIGLAYAITYGIALAVLVAVTALGRVDTDDIVTMADVELSGLELANYGFLAGLAGGILFGIMIAVPLRMRPTATASSRRLSPRLFGIGTIHGAFYGFTGGFLASFTYAWWPYLQPGRPTAGGTVQSTGILQLLFAQLLLGVLPGIVLSLVCGIAYGVAFGIPRRVHPRTPNAGMRLSFRSFVVGFAIGFVPFLGLSFLPDVPRSEMIMAGCLCGVISGLFVGLVDGLRVRKADQASVVGPTALLALDRRTFWVFETAGAAVCGLVCGFMALFANVSPELSGSEALEIFLPWTGFGTFVGVLSGFKRAAWGRSAMARIYLASRRRVPFRLMAFLEDAHERGVLRKVGATYQFRHIDLQRHLAQRHATVPSPRSPHVNTPSTVGG</sequence>
<keyword evidence="2" id="KW-1133">Transmembrane helix</keyword>
<evidence type="ECO:0000313" key="5">
    <source>
        <dbReference type="Proteomes" id="UP000181909"/>
    </source>
</evidence>
<evidence type="ECO:0000256" key="1">
    <source>
        <dbReference type="SAM" id="MobiDB-lite"/>
    </source>
</evidence>